<comment type="caution">
    <text evidence="2">The sequence shown here is derived from an EMBL/GenBank/DDBJ whole genome shotgun (WGS) entry which is preliminary data.</text>
</comment>
<feature type="domain" description="Phosphoribosyltransferase" evidence="1">
    <location>
        <begin position="9"/>
        <end position="185"/>
    </location>
</feature>
<keyword evidence="3" id="KW-1185">Reference proteome</keyword>
<accession>A0ABD6DLN0</accession>
<protein>
    <submittedName>
        <fullName evidence="2">Phosphoribosyltransferase</fullName>
    </submittedName>
</protein>
<proteinExistence type="predicted"/>
<dbReference type="SUPFAM" id="SSF53271">
    <property type="entry name" value="PRTase-like"/>
    <property type="match status" value="1"/>
</dbReference>
<evidence type="ECO:0000313" key="2">
    <source>
        <dbReference type="EMBL" id="MFD1646952.1"/>
    </source>
</evidence>
<gene>
    <name evidence="2" type="ORF">ACFSBL_14775</name>
</gene>
<keyword evidence="2" id="KW-0808">Transferase</keyword>
<sequence>MFADRTDAGRRLADLLVDRGVTADIVLAVPRGGLPVARPVADRLDAPLDVIAAKKLGSPWNPELAVGAVASDGAVWVNADLVEDLGISEAYLDEETGRQHAVAAEKTETYREGKPPLDLDGLTAVVVDDGVATGATTIACIRGAREAGAERVVLAVPVGPPDTVERLRAEADEVVCLLIPPQFHAVGQFYESFTQVSDEEAMSYLDGN</sequence>
<dbReference type="InterPro" id="IPR000836">
    <property type="entry name" value="PRTase_dom"/>
</dbReference>
<dbReference type="Gene3D" id="3.30.1310.20">
    <property type="entry name" value="PRTase-like"/>
    <property type="match status" value="1"/>
</dbReference>
<dbReference type="EMBL" id="JBHUDO010000003">
    <property type="protein sequence ID" value="MFD1646952.1"/>
    <property type="molecule type" value="Genomic_DNA"/>
</dbReference>
<reference evidence="2 3" key="1">
    <citation type="journal article" date="2019" name="Int. J. Syst. Evol. Microbiol.">
        <title>The Global Catalogue of Microorganisms (GCM) 10K type strain sequencing project: providing services to taxonomists for standard genome sequencing and annotation.</title>
        <authorList>
            <consortium name="The Broad Institute Genomics Platform"/>
            <consortium name="The Broad Institute Genome Sequencing Center for Infectious Disease"/>
            <person name="Wu L."/>
            <person name="Ma J."/>
        </authorList>
    </citation>
    <scope>NUCLEOTIDE SEQUENCE [LARGE SCALE GENOMIC DNA]</scope>
    <source>
        <strain evidence="2 3">CGMCC 1.10390</strain>
    </source>
</reference>
<dbReference type="AlphaFoldDB" id="A0ABD6DLN0"/>
<dbReference type="Pfam" id="PF00156">
    <property type="entry name" value="Pribosyltran"/>
    <property type="match status" value="1"/>
</dbReference>
<dbReference type="Gene3D" id="3.40.50.2020">
    <property type="match status" value="1"/>
</dbReference>
<dbReference type="InterPro" id="IPR029057">
    <property type="entry name" value="PRTase-like"/>
</dbReference>
<organism evidence="2 3">
    <name type="scientific">Haloarchaeobius litoreus</name>
    <dbReference type="NCBI Taxonomy" id="755306"/>
    <lineage>
        <taxon>Archaea</taxon>
        <taxon>Methanobacteriati</taxon>
        <taxon>Methanobacteriota</taxon>
        <taxon>Stenosarchaea group</taxon>
        <taxon>Halobacteria</taxon>
        <taxon>Halobacteriales</taxon>
        <taxon>Halorubellaceae</taxon>
        <taxon>Haloarchaeobius</taxon>
    </lineage>
</organism>
<evidence type="ECO:0000313" key="3">
    <source>
        <dbReference type="Proteomes" id="UP001597034"/>
    </source>
</evidence>
<evidence type="ECO:0000259" key="1">
    <source>
        <dbReference type="Pfam" id="PF00156"/>
    </source>
</evidence>
<dbReference type="GO" id="GO:0016757">
    <property type="term" value="F:glycosyltransferase activity"/>
    <property type="evidence" value="ECO:0007669"/>
    <property type="project" value="UniProtKB-KW"/>
</dbReference>
<dbReference type="Proteomes" id="UP001597034">
    <property type="component" value="Unassembled WGS sequence"/>
</dbReference>
<dbReference type="CDD" id="cd06223">
    <property type="entry name" value="PRTases_typeI"/>
    <property type="match status" value="1"/>
</dbReference>
<name>A0ABD6DLN0_9EURY</name>
<dbReference type="RefSeq" id="WP_256400977.1">
    <property type="nucleotide sequence ID" value="NZ_JANHJR010000003.1"/>
</dbReference>
<keyword evidence="2" id="KW-0328">Glycosyltransferase</keyword>